<keyword evidence="1" id="KW-0812">Transmembrane</keyword>
<feature type="transmembrane region" description="Helical" evidence="1">
    <location>
        <begin position="131"/>
        <end position="150"/>
    </location>
</feature>
<organism evidence="2 3">
    <name type="scientific">Enorma shizhengliae</name>
    <dbReference type="NCBI Taxonomy" id="2606615"/>
    <lineage>
        <taxon>Bacteria</taxon>
        <taxon>Bacillati</taxon>
        <taxon>Actinomycetota</taxon>
        <taxon>Coriobacteriia</taxon>
        <taxon>Coriobacteriales</taxon>
        <taxon>Coriobacteriaceae</taxon>
        <taxon>Enorma</taxon>
    </lineage>
</organism>
<gene>
    <name evidence="2" type="ORF">GJE22_00690</name>
</gene>
<evidence type="ECO:0000313" key="2">
    <source>
        <dbReference type="EMBL" id="MRX79135.1"/>
    </source>
</evidence>
<dbReference type="EMBL" id="VTFZ01000001">
    <property type="protein sequence ID" value="MRX79135.1"/>
    <property type="molecule type" value="Genomic_DNA"/>
</dbReference>
<dbReference type="Proteomes" id="UP000470010">
    <property type="component" value="Unassembled WGS sequence"/>
</dbReference>
<comment type="caution">
    <text evidence="2">The sequence shown here is derived from an EMBL/GenBank/DDBJ whole genome shotgun (WGS) entry which is preliminary data.</text>
</comment>
<feature type="transmembrane region" description="Helical" evidence="1">
    <location>
        <begin position="53"/>
        <end position="75"/>
    </location>
</feature>
<sequence length="152" mass="15983">MSLRLGAIAKPRNLMLAAIVLLAASVVFFAVSVQAMAAASGADLFTVLETNPIVSADLLATCGKVLSAMVLFRLLDNQDEGAFLTVPCGLLAVSQFMVQSYLVAMLLALVAVQSGLDLQGSAKRELARESVLPTIILLLHVFILVVNLCIAV</sequence>
<dbReference type="RefSeq" id="WP_144687404.1">
    <property type="nucleotide sequence ID" value="NZ_VLLQ01000001.1"/>
</dbReference>
<keyword evidence="1" id="KW-1133">Transmembrane helix</keyword>
<keyword evidence="1" id="KW-0472">Membrane</keyword>
<proteinExistence type="predicted"/>
<keyword evidence="3" id="KW-1185">Reference proteome</keyword>
<feature type="transmembrane region" description="Helical" evidence="1">
    <location>
        <begin position="82"/>
        <end position="111"/>
    </location>
</feature>
<name>A0A7K0G5P7_9ACTN</name>
<dbReference type="AlphaFoldDB" id="A0A7K0G5P7"/>
<evidence type="ECO:0000313" key="3">
    <source>
        <dbReference type="Proteomes" id="UP000470010"/>
    </source>
</evidence>
<evidence type="ECO:0000256" key="1">
    <source>
        <dbReference type="SAM" id="Phobius"/>
    </source>
</evidence>
<protein>
    <submittedName>
        <fullName evidence="2">Uncharacterized protein</fullName>
    </submittedName>
</protein>
<reference evidence="3" key="1">
    <citation type="submission" date="2019-08" db="EMBL/GenBank/DDBJ databases">
        <title>Arthrobacter sp. nov., isolated from plateau pika and Tibetan wild ass.</title>
        <authorList>
            <person name="Ge Y."/>
        </authorList>
    </citation>
    <scope>NUCLEOTIDE SEQUENCE [LARGE SCALE GENOMIC DNA]</scope>
    <source>
        <strain evidence="3">HF-1365</strain>
    </source>
</reference>
<accession>A0A7K0G5P7</accession>